<feature type="compositionally biased region" description="Low complexity" evidence="1">
    <location>
        <begin position="1"/>
        <end position="28"/>
    </location>
</feature>
<sequence>MNRANAASVAVSTGSTSSATTGPSSVPTIGTPAGSRPGRRQPTVRQGAPAGTAAATRRLKSPTNPRSLPTARVTGVPASGRSTPP</sequence>
<evidence type="ECO:0000256" key="1">
    <source>
        <dbReference type="SAM" id="MobiDB-lite"/>
    </source>
</evidence>
<protein>
    <submittedName>
        <fullName evidence="2">Uncharacterized protein</fullName>
    </submittedName>
</protein>
<gene>
    <name evidence="2" type="ORF">KBTEX_04412</name>
</gene>
<accession>A0A5B8RK85</accession>
<reference evidence="2" key="1">
    <citation type="submission" date="2019-06" db="EMBL/GenBank/DDBJ databases">
        <authorList>
            <person name="Murdoch R.W."/>
            <person name="Fathepure B."/>
        </authorList>
    </citation>
    <scope>NUCLEOTIDE SEQUENCE</scope>
</reference>
<feature type="compositionally biased region" description="Low complexity" evidence="1">
    <location>
        <begin position="47"/>
        <end position="56"/>
    </location>
</feature>
<name>A0A5B8RK85_9ZZZZ</name>
<evidence type="ECO:0000313" key="2">
    <source>
        <dbReference type="EMBL" id="QEA08044.1"/>
    </source>
</evidence>
<feature type="region of interest" description="Disordered" evidence="1">
    <location>
        <begin position="1"/>
        <end position="85"/>
    </location>
</feature>
<proteinExistence type="predicted"/>
<organism evidence="2">
    <name type="scientific">uncultured organism</name>
    <dbReference type="NCBI Taxonomy" id="155900"/>
    <lineage>
        <taxon>unclassified sequences</taxon>
        <taxon>environmental samples</taxon>
    </lineage>
</organism>
<dbReference type="AlphaFoldDB" id="A0A5B8RK85"/>
<dbReference type="EMBL" id="MN079665">
    <property type="protein sequence ID" value="QEA08044.1"/>
    <property type="molecule type" value="Genomic_DNA"/>
</dbReference>